<dbReference type="InterPro" id="IPR014017">
    <property type="entry name" value="DNA_helicase_UvrD-like_C"/>
</dbReference>
<evidence type="ECO:0000256" key="13">
    <source>
        <dbReference type="ARBA" id="ARBA00023204"/>
    </source>
</evidence>
<feature type="domain" description="UvrD-like helicase C-terminal" evidence="15">
    <location>
        <begin position="275"/>
        <end position="536"/>
    </location>
</feature>
<evidence type="ECO:0000256" key="7">
    <source>
        <dbReference type="ARBA" id="ARBA00022806"/>
    </source>
</evidence>
<evidence type="ECO:0000256" key="3">
    <source>
        <dbReference type="ARBA" id="ARBA00022723"/>
    </source>
</evidence>
<keyword evidence="17" id="KW-1185">Reference proteome</keyword>
<evidence type="ECO:0000313" key="16">
    <source>
        <dbReference type="EMBL" id="SKA96016.1"/>
    </source>
</evidence>
<dbReference type="GO" id="GO:0003690">
    <property type="term" value="F:double-stranded DNA binding"/>
    <property type="evidence" value="ECO:0007669"/>
    <property type="project" value="UniProtKB-UniRule"/>
</dbReference>
<comment type="miscellaneous">
    <text evidence="14">Despite having conserved helicase domains, this subunit does not have helicase activity.</text>
</comment>
<keyword evidence="2 14" id="KW-0540">Nuclease</keyword>
<dbReference type="NCBIfam" id="TIGR02773">
    <property type="entry name" value="addB_Gpos"/>
    <property type="match status" value="1"/>
</dbReference>
<evidence type="ECO:0000256" key="10">
    <source>
        <dbReference type="ARBA" id="ARBA00023004"/>
    </source>
</evidence>
<feature type="binding site" evidence="14">
    <location>
        <position position="1120"/>
    </location>
    <ligand>
        <name>[4Fe-4S] cluster</name>
        <dbReference type="ChEBI" id="CHEBI:49883"/>
    </ligand>
</feature>
<evidence type="ECO:0000313" key="17">
    <source>
        <dbReference type="Proteomes" id="UP000190042"/>
    </source>
</evidence>
<dbReference type="InterPro" id="IPR014140">
    <property type="entry name" value="DNA_helicase_suAddB"/>
</dbReference>
<dbReference type="GO" id="GO:0051539">
    <property type="term" value="F:4 iron, 4 sulfur cluster binding"/>
    <property type="evidence" value="ECO:0007669"/>
    <property type="project" value="UniProtKB-KW"/>
</dbReference>
<dbReference type="SUPFAM" id="SSF52540">
    <property type="entry name" value="P-loop containing nucleoside triphosphate hydrolases"/>
    <property type="match status" value="2"/>
</dbReference>
<dbReference type="InterPro" id="IPR011604">
    <property type="entry name" value="PDDEXK-like_dom_sf"/>
</dbReference>
<evidence type="ECO:0000256" key="12">
    <source>
        <dbReference type="ARBA" id="ARBA00023125"/>
    </source>
</evidence>
<dbReference type="RefSeq" id="WP_078817325.1">
    <property type="nucleotide sequence ID" value="NZ_FUYJ01000002.1"/>
</dbReference>
<keyword evidence="9 14" id="KW-0067">ATP-binding</keyword>
<dbReference type="PROSITE" id="PS51217">
    <property type="entry name" value="UVRD_HELICASE_CTER"/>
    <property type="match status" value="1"/>
</dbReference>
<comment type="cofactor">
    <cofactor evidence="14">
        <name>[4Fe-4S] cluster</name>
        <dbReference type="ChEBI" id="CHEBI:49883"/>
    </cofactor>
    <text evidence="14">Binds 1 [4Fe-4S] cluster.</text>
</comment>
<keyword evidence="12 14" id="KW-0238">DNA-binding</keyword>
<keyword evidence="6 14" id="KW-0378">Hydrolase</keyword>
<evidence type="ECO:0000256" key="6">
    <source>
        <dbReference type="ARBA" id="ARBA00022801"/>
    </source>
</evidence>
<dbReference type="Pfam" id="PF12705">
    <property type="entry name" value="PDDEXK_1"/>
    <property type="match status" value="1"/>
</dbReference>
<dbReference type="GO" id="GO:0004386">
    <property type="term" value="F:helicase activity"/>
    <property type="evidence" value="ECO:0007669"/>
    <property type="project" value="UniProtKB-KW"/>
</dbReference>
<keyword evidence="10 14" id="KW-0408">Iron</keyword>
<comment type="subunit">
    <text evidence="14">Heterodimer of AddA and AddB.</text>
</comment>
<dbReference type="InterPro" id="IPR049035">
    <property type="entry name" value="ADDB_N"/>
</dbReference>
<dbReference type="Gene3D" id="3.40.50.300">
    <property type="entry name" value="P-loop containing nucleotide triphosphate hydrolases"/>
    <property type="match status" value="4"/>
</dbReference>
<keyword evidence="13 14" id="KW-0234">DNA repair</keyword>
<dbReference type="HAMAP" id="MF_01452">
    <property type="entry name" value="AddB_type1"/>
    <property type="match status" value="1"/>
</dbReference>
<comment type="function">
    <text evidence="14">The heterodimer acts as both an ATP-dependent DNA helicase and an ATP-dependent, dual-direction single-stranded exonuclease. Recognizes the chi site generating a DNA molecule suitable for the initiation of homologous recombination. The AddB subunit has 5' -&gt; 3' nuclease activity but not helicase activity.</text>
</comment>
<sequence>MSLRFVTGRSGTGKTTFIEREIAEELKERPMGPPIIVIVPDQLSYSMEYSLSTKFGLSGMIRAQVLTFKRLAWRVLQEVGGITREEVDSFGYRMLVRSVLEENKDSFRLFKQAASKHGFAEQISDVMKEFSKYCIDQQAFAELTTLLEDKQAPRILQDKAHDLQLLLQKIEERLGTTFMDSEGQLTALAEQIPFAEWLKDASVYIDGFGDFTTQEYNIINQLMKFTKRVTVVLPMEDRLHSGEHELFYTAEQQYSMLQQLAHSDSVDMEKRIHLTEMKRFTNEELQHLEAQFDRYPPVPNEAEGHIQLIEATNRRAEVHAVARSIRKMMREGKRYRGMAVVYRQPDVYDELIQTIFSQYDIPVFISQKKPMLHHPLIEFARSLLEAVRTDWSYEAVFRAVKTDLFFPVNENKRVWRERADRLENFVLAKGIHGSSRWLDEERWKVNRYRGLEMIRPVQTDEELAMQAEYAETRDLIRDPILQLEKQLKKAKTGRDVAEALFFAMESLNVYDKMVELQKEERSEHRLRAAAEHEQAWNSWINVLDQFVLMFGDKELPFEAAIKILDEGFDTLEFKLIPPSLDQVTVTTVELFNSMDVEALFVLGANEGVLPLRSDREGLLSDGDRELFSELGITLAPTSKMLLMRESYMVYRAFTGASERLTVSYPIADEEGKALIPSLYIPRLRQISSGIPVELAVIEPTELPNTENKMHYIEHPKVALSYVVRVMRQANSQEAIAPEWQAVLAYYKEDPLWSSIIQSIVQPALKRQKTEMLDPHLTAGLYGSSFTTSVSRIESYYSCPFQHFTTYGLGLQERFEFHLEAPDIGDLFHAALKWVSDEVMKRGLSWASLTKEQCWQLGREAIEALTPMFFHRILLSSQRYAYIQRKLMQIIQRTIRALQSQARNSRFTPIAMEAGFGPNEEIPPLEIHLKQGQQMKIRGRIDRIDTMKKDDQTFLRVVDYKSSARALDLTEVYYGLSLQMLTYLDVALEHAEDWLGVHADPAGVLYMYVHNPMLRLTKELAEDAVEKELMKSYKMQGYIVEDAEVALAMDDNIESESLIIPARLKKDGSFYSTSKVVPTEDLNMMRSFVRKRHQQAGDGMLAGDTRVYPYRLKEHMPCQFCSYQSICQFDRTDPTQPARNYTAFKPEESLDKMRKEIGCDENSR</sequence>
<keyword evidence="8 14" id="KW-0269">Exonuclease</keyword>
<dbReference type="InterPro" id="IPR027417">
    <property type="entry name" value="P-loop_NTPase"/>
</dbReference>
<keyword evidence="3 14" id="KW-0479">Metal-binding</keyword>
<reference evidence="17" key="1">
    <citation type="submission" date="2017-02" db="EMBL/GenBank/DDBJ databases">
        <authorList>
            <person name="Varghese N."/>
            <person name="Submissions S."/>
        </authorList>
    </citation>
    <scope>NUCLEOTIDE SEQUENCE [LARGE SCALE GENOMIC DNA]</scope>
    <source>
        <strain evidence="17">DSM 23966</strain>
    </source>
</reference>
<gene>
    <name evidence="14" type="primary">addB</name>
    <name evidence="16" type="ORF">SAMN04244570_1757</name>
</gene>
<dbReference type="EMBL" id="FUYJ01000002">
    <property type="protein sequence ID" value="SKA96016.1"/>
    <property type="molecule type" value="Genomic_DNA"/>
</dbReference>
<dbReference type="GO" id="GO:0008409">
    <property type="term" value="F:5'-3' exonuclease activity"/>
    <property type="evidence" value="ECO:0007669"/>
    <property type="project" value="UniProtKB-UniRule"/>
</dbReference>
<keyword evidence="4 14" id="KW-0547">Nucleotide-binding</keyword>
<dbReference type="Gene3D" id="6.10.140.1030">
    <property type="match status" value="1"/>
</dbReference>
<evidence type="ECO:0000256" key="1">
    <source>
        <dbReference type="ARBA" id="ARBA00022485"/>
    </source>
</evidence>
<dbReference type="Proteomes" id="UP000190042">
    <property type="component" value="Unassembled WGS sequence"/>
</dbReference>
<organism evidence="16 17">
    <name type="scientific">Sporosarcina newyorkensis</name>
    <dbReference type="NCBI Taxonomy" id="759851"/>
    <lineage>
        <taxon>Bacteria</taxon>
        <taxon>Bacillati</taxon>
        <taxon>Bacillota</taxon>
        <taxon>Bacilli</taxon>
        <taxon>Bacillales</taxon>
        <taxon>Caryophanaceae</taxon>
        <taxon>Sporosarcina</taxon>
    </lineage>
</organism>
<dbReference type="EC" id="3.1.-.-" evidence="14"/>
<evidence type="ECO:0000256" key="11">
    <source>
        <dbReference type="ARBA" id="ARBA00023014"/>
    </source>
</evidence>
<evidence type="ECO:0000256" key="5">
    <source>
        <dbReference type="ARBA" id="ARBA00022763"/>
    </source>
</evidence>
<keyword evidence="1 14" id="KW-0004">4Fe-4S</keyword>
<dbReference type="InterPro" id="IPR038726">
    <property type="entry name" value="PDDEXK_AddAB-type"/>
</dbReference>
<proteinExistence type="inferred from homology"/>
<keyword evidence="11 14" id="KW-0411">Iron-sulfur</keyword>
<evidence type="ECO:0000259" key="15">
    <source>
        <dbReference type="PROSITE" id="PS51217"/>
    </source>
</evidence>
<dbReference type="GO" id="GO:0000724">
    <property type="term" value="P:double-strand break repair via homologous recombination"/>
    <property type="evidence" value="ECO:0007669"/>
    <property type="project" value="UniProtKB-UniRule"/>
</dbReference>
<dbReference type="GO" id="GO:0046872">
    <property type="term" value="F:metal ion binding"/>
    <property type="evidence" value="ECO:0007669"/>
    <property type="project" value="UniProtKB-KW"/>
</dbReference>
<evidence type="ECO:0000256" key="8">
    <source>
        <dbReference type="ARBA" id="ARBA00022839"/>
    </source>
</evidence>
<feature type="binding site" evidence="14">
    <location>
        <position position="1126"/>
    </location>
    <ligand>
        <name>[4Fe-4S] cluster</name>
        <dbReference type="ChEBI" id="CHEBI:49883"/>
    </ligand>
</feature>
<feature type="binding site" evidence="14">
    <location>
        <position position="1117"/>
    </location>
    <ligand>
        <name>[4Fe-4S] cluster</name>
        <dbReference type="ChEBI" id="CHEBI:49883"/>
    </ligand>
</feature>
<evidence type="ECO:0000256" key="4">
    <source>
        <dbReference type="ARBA" id="ARBA00022741"/>
    </source>
</evidence>
<dbReference type="PANTHER" id="PTHR30591:SF1">
    <property type="entry name" value="RECBCD ENZYME SUBUNIT RECC"/>
    <property type="match status" value="1"/>
</dbReference>
<comment type="cofactor">
    <cofactor evidence="14">
        <name>Mg(2+)</name>
        <dbReference type="ChEBI" id="CHEBI:18420"/>
    </cofactor>
</comment>
<feature type="binding site" evidence="14">
    <location>
        <position position="798"/>
    </location>
    <ligand>
        <name>[4Fe-4S] cluster</name>
        <dbReference type="ChEBI" id="CHEBI:49883"/>
    </ligand>
</feature>
<comment type="similarity">
    <text evidence="14">Belongs to the helicase family. AddB/RexB type 1 subfamily.</text>
</comment>
<protein>
    <recommendedName>
        <fullName evidence="14">ATP-dependent helicase/deoxyribonuclease subunit B</fullName>
        <ecNumber evidence="14">3.1.-.-</ecNumber>
    </recommendedName>
    <alternativeName>
        <fullName evidence="14">ATP-dependent helicase/nuclease subunit AddB</fullName>
    </alternativeName>
</protein>
<evidence type="ECO:0000256" key="9">
    <source>
        <dbReference type="ARBA" id="ARBA00022840"/>
    </source>
</evidence>
<evidence type="ECO:0000256" key="2">
    <source>
        <dbReference type="ARBA" id="ARBA00022722"/>
    </source>
</evidence>
<name>A0A1T4Y2N0_9BACL</name>
<evidence type="ECO:0000256" key="14">
    <source>
        <dbReference type="HAMAP-Rule" id="MF_01452"/>
    </source>
</evidence>
<dbReference type="GO" id="GO:0005524">
    <property type="term" value="F:ATP binding"/>
    <property type="evidence" value="ECO:0007669"/>
    <property type="project" value="UniProtKB-UniRule"/>
</dbReference>
<keyword evidence="7 14" id="KW-0347">Helicase</keyword>
<keyword evidence="5 14" id="KW-0227">DNA damage</keyword>
<dbReference type="Gene3D" id="3.90.320.10">
    <property type="match status" value="1"/>
</dbReference>
<dbReference type="PANTHER" id="PTHR30591">
    <property type="entry name" value="RECBCD ENZYME SUBUNIT RECC"/>
    <property type="match status" value="1"/>
</dbReference>
<accession>A0A1T4Y2N0</accession>
<dbReference type="Pfam" id="PF21445">
    <property type="entry name" value="ADDB_N"/>
    <property type="match status" value="1"/>
</dbReference>
<dbReference type="AlphaFoldDB" id="A0A1T4Y2N0"/>